<evidence type="ECO:0000313" key="2">
    <source>
        <dbReference type="EMBL" id="AMS06326.1"/>
    </source>
</evidence>
<dbReference type="Pfam" id="PF04069">
    <property type="entry name" value="OpuAC"/>
    <property type="match status" value="1"/>
</dbReference>
<dbReference type="RefSeq" id="WP_062820202.1">
    <property type="nucleotide sequence ID" value="NZ_CP014352.1"/>
</dbReference>
<evidence type="ECO:0000313" key="3">
    <source>
        <dbReference type="EMBL" id="AOZ47779.1"/>
    </source>
</evidence>
<dbReference type="CDD" id="cd13611">
    <property type="entry name" value="PBP2_YehZ"/>
    <property type="match status" value="1"/>
</dbReference>
<dbReference type="Proteomes" id="UP000178666">
    <property type="component" value="Chromosome"/>
</dbReference>
<organism evidence="2 4">
    <name type="scientific">Acidipropionibacterium acidipropionici</name>
    <dbReference type="NCBI Taxonomy" id="1748"/>
    <lineage>
        <taxon>Bacteria</taxon>
        <taxon>Bacillati</taxon>
        <taxon>Actinomycetota</taxon>
        <taxon>Actinomycetes</taxon>
        <taxon>Propionibacteriales</taxon>
        <taxon>Propionibacteriaceae</taxon>
        <taxon>Acidipropionibacterium</taxon>
    </lineage>
</organism>
<proteinExistence type="predicted"/>
<dbReference type="InterPro" id="IPR007210">
    <property type="entry name" value="ABC_Gly_betaine_transp_sub-bd"/>
</dbReference>
<evidence type="ECO:0000313" key="4">
    <source>
        <dbReference type="Proteomes" id="UP000075221"/>
    </source>
</evidence>
<dbReference type="GO" id="GO:0043190">
    <property type="term" value="C:ATP-binding cassette (ABC) transporter complex"/>
    <property type="evidence" value="ECO:0007669"/>
    <property type="project" value="InterPro"/>
</dbReference>
<dbReference type="Gene3D" id="3.40.190.10">
    <property type="entry name" value="Periplasmic binding protein-like II"/>
    <property type="match status" value="1"/>
</dbReference>
<keyword evidence="5" id="KW-1185">Reference proteome</keyword>
<dbReference type="AlphaFoldDB" id="A0AAC9AP22"/>
<sequence>MASLFSRSASSKRRPRRRLRAAAALATASIMATMTGCGLQTASSYVPDAEPGSITPIKNLPDDATLTVTSQNFTEQLILGKIGVLAAKAAGFHVKDQTNVPGSVATRRLMTSHKGDVTYEYTGVAWLTFMGHEKKIDGEQQQWKAIHDEDLGNGLTWLKPSKANNTYALTMGPSVAKKHKNVKNLSDIAKLPVSERTFCVESEFNSRADGFKPMLAKYGMKLGAADGVPEKYVTILDTGAVYNATAEGKCNFGEVFTTDGRIQTLDLTLLADDKKFFPEYNITPYVNSDKLKQYPQMASVYNQVSAKMTNAEMMRLNRQVDVEGREPADVAYDWMVQKGFITRS</sequence>
<dbReference type="Proteomes" id="UP000075221">
    <property type="component" value="Chromosome"/>
</dbReference>
<dbReference type="GO" id="GO:0022857">
    <property type="term" value="F:transmembrane transporter activity"/>
    <property type="evidence" value="ECO:0007669"/>
    <property type="project" value="InterPro"/>
</dbReference>
<name>A0AAC9AP22_9ACTN</name>
<evidence type="ECO:0000313" key="5">
    <source>
        <dbReference type="Proteomes" id="UP000178666"/>
    </source>
</evidence>
<accession>A0AAC9AP22</accession>
<evidence type="ECO:0000259" key="1">
    <source>
        <dbReference type="Pfam" id="PF04069"/>
    </source>
</evidence>
<dbReference type="EMBL" id="CP015970">
    <property type="protein sequence ID" value="AOZ47779.1"/>
    <property type="molecule type" value="Genomic_DNA"/>
</dbReference>
<reference evidence="3 5" key="1">
    <citation type="journal article" date="2016" name="Plant Dis.">
        <title>Improved production of propionic acid using genome shuffling.</title>
        <authorList>
            <person name="Luna-Flores C.H."/>
            <person name="Palfreyman R.W."/>
            <person name="Kromer J.O."/>
            <person name="Nielsen L.K."/>
            <person name="Marcellin E."/>
        </authorList>
    </citation>
    <scope>NUCLEOTIDE SEQUENCE [LARGE SCALE GENOMIC DNA]</scope>
    <source>
        <strain evidence="3 5">F3E8</strain>
    </source>
</reference>
<dbReference type="SUPFAM" id="SSF53850">
    <property type="entry name" value="Periplasmic binding protein-like II"/>
    <property type="match status" value="1"/>
</dbReference>
<dbReference type="Gene3D" id="3.40.190.120">
    <property type="entry name" value="Osmoprotection protein (prox), domain 2"/>
    <property type="match status" value="1"/>
</dbReference>
<dbReference type="EMBL" id="CP014352">
    <property type="protein sequence ID" value="AMS06326.1"/>
    <property type="molecule type" value="Genomic_DNA"/>
</dbReference>
<reference evidence="2 4" key="2">
    <citation type="submission" date="2016-02" db="EMBL/GenBank/DDBJ databases">
        <title>Complete Genome Sequence of Propionibacterium acidipropionici ATCC 55737.</title>
        <authorList>
            <person name="Luna Flores C.H."/>
            <person name="Nielsen L.K."/>
            <person name="Marcellin E."/>
        </authorList>
    </citation>
    <scope>NUCLEOTIDE SEQUENCE [LARGE SCALE GENOMIC DNA]</scope>
    <source>
        <strain evidence="2 4">ATCC 55737</strain>
    </source>
</reference>
<feature type="domain" description="ABC-type glycine betaine transport system substrate-binding" evidence="1">
    <location>
        <begin position="65"/>
        <end position="335"/>
    </location>
</feature>
<protein>
    <submittedName>
        <fullName evidence="2">Glycine/betaine ABC transporter substrate-binding protein</fullName>
    </submittedName>
</protein>
<gene>
    <name evidence="3" type="ORF">A8L58_15075</name>
    <name evidence="2" type="ORF">AXH35_13620</name>
</gene>